<evidence type="ECO:0000313" key="3">
    <source>
        <dbReference type="Proteomes" id="UP001163046"/>
    </source>
</evidence>
<dbReference type="PANTHER" id="PTHR34407:SF1">
    <property type="entry name" value="SGNH HYDROLASE-TYPE ESTERASE DOMAIN-CONTAINING PROTEIN"/>
    <property type="match status" value="1"/>
</dbReference>
<proteinExistence type="predicted"/>
<protein>
    <recommendedName>
        <fullName evidence="4">SGNH/GDSL hydrolase family protein</fullName>
    </recommendedName>
</protein>
<evidence type="ECO:0008006" key="4">
    <source>
        <dbReference type="Google" id="ProtNLM"/>
    </source>
</evidence>
<name>A0A9X0A1Y3_9CNID</name>
<evidence type="ECO:0000256" key="1">
    <source>
        <dbReference type="SAM" id="SignalP"/>
    </source>
</evidence>
<reference evidence="2" key="1">
    <citation type="submission" date="2023-01" db="EMBL/GenBank/DDBJ databases">
        <title>Genome assembly of the deep-sea coral Lophelia pertusa.</title>
        <authorList>
            <person name="Herrera S."/>
            <person name="Cordes E."/>
        </authorList>
    </citation>
    <scope>NUCLEOTIDE SEQUENCE</scope>
    <source>
        <strain evidence="2">USNM1676648</strain>
        <tissue evidence="2">Polyp</tissue>
    </source>
</reference>
<dbReference type="EMBL" id="MU825406">
    <property type="protein sequence ID" value="KAJ7391388.1"/>
    <property type="molecule type" value="Genomic_DNA"/>
</dbReference>
<keyword evidence="3" id="KW-1185">Reference proteome</keyword>
<sequence>MYRPIIIISTIIFLTLAQDGQRPTRIEKTFENPSELDALKRSLERNPFEVWYFKDEFKSLEDMSITPEIYNKEAVERTTTKDRLQNVMKKALLGQNIGVTIMGGSISAGGGLINDYSDLRGIYYRVFIDWWQKAIQPFTGSNIELRNLAVGGTGSDFFSFCYKTFMKPQDSMDLIFLEFSVSDYAILRNSQSPMALSLERLTRQLLKEKNSSAVMFVNFVPANLYIPVCDNLENNGQTMLAWHYGITSFSIRDSLCPNTRNKKFAAMFSSDQNHPSILAHAQIAMMIINSVRDALRRSIESSEQGFHHLPSHDLPRSVYFIDDQGVIPDPLCYTLITPDITSKFFNPSLSVKEIANVGFKQVKDVSIGFDRISSGALNPERSRTDWYGGWEAEKENSILKLQIDLPFGGLLSVNETRGVVIVIRSNGYGGKAEVWLEKYKPGIVVDTYSTLEQTRLSTVAHQVVSGSHVLNIKVVRAGKFTLCGVLARAFWLEPMPS</sequence>
<dbReference type="AlphaFoldDB" id="A0A9X0A1Y3"/>
<dbReference type="SUPFAM" id="SSF52266">
    <property type="entry name" value="SGNH hydrolase"/>
    <property type="match status" value="1"/>
</dbReference>
<dbReference type="CDD" id="cd00229">
    <property type="entry name" value="SGNH_hydrolase"/>
    <property type="match status" value="1"/>
</dbReference>
<feature type="chain" id="PRO_5040798514" description="SGNH/GDSL hydrolase family protein" evidence="1">
    <location>
        <begin position="18"/>
        <end position="497"/>
    </location>
</feature>
<keyword evidence="1" id="KW-0732">Signal</keyword>
<organism evidence="2 3">
    <name type="scientific">Desmophyllum pertusum</name>
    <dbReference type="NCBI Taxonomy" id="174260"/>
    <lineage>
        <taxon>Eukaryota</taxon>
        <taxon>Metazoa</taxon>
        <taxon>Cnidaria</taxon>
        <taxon>Anthozoa</taxon>
        <taxon>Hexacorallia</taxon>
        <taxon>Scleractinia</taxon>
        <taxon>Caryophylliina</taxon>
        <taxon>Caryophylliidae</taxon>
        <taxon>Desmophyllum</taxon>
    </lineage>
</organism>
<accession>A0A9X0A1Y3</accession>
<dbReference type="OrthoDB" id="5951887at2759"/>
<dbReference type="Gene3D" id="3.40.50.1110">
    <property type="entry name" value="SGNH hydrolase"/>
    <property type="match status" value="1"/>
</dbReference>
<dbReference type="Proteomes" id="UP001163046">
    <property type="component" value="Unassembled WGS sequence"/>
</dbReference>
<dbReference type="PANTHER" id="PTHR34407">
    <property type="entry name" value="EXPRESSED PROTEIN"/>
    <property type="match status" value="1"/>
</dbReference>
<dbReference type="InterPro" id="IPR036514">
    <property type="entry name" value="SGNH_hydro_sf"/>
</dbReference>
<feature type="signal peptide" evidence="1">
    <location>
        <begin position="1"/>
        <end position="17"/>
    </location>
</feature>
<comment type="caution">
    <text evidence="2">The sequence shown here is derived from an EMBL/GenBank/DDBJ whole genome shotgun (WGS) entry which is preliminary data.</text>
</comment>
<evidence type="ECO:0000313" key="2">
    <source>
        <dbReference type="EMBL" id="KAJ7391388.1"/>
    </source>
</evidence>
<gene>
    <name evidence="2" type="ORF">OS493_018431</name>
</gene>